<organism evidence="1 2">
    <name type="scientific">Legionella hackeliae</name>
    <dbReference type="NCBI Taxonomy" id="449"/>
    <lineage>
        <taxon>Bacteria</taxon>
        <taxon>Pseudomonadati</taxon>
        <taxon>Pseudomonadota</taxon>
        <taxon>Gammaproteobacteria</taxon>
        <taxon>Legionellales</taxon>
        <taxon>Legionellaceae</taxon>
        <taxon>Legionella</taxon>
    </lineage>
</organism>
<dbReference type="HOGENOM" id="CLU_695974_0_0_6"/>
<sequence length="395" mass="44928">MLIFITYYWGNDTHNFITMTTAIDNLLKQWETIKSNKKSNGFFKDAKNFVEVNKFIEQLKLNNIMTIDEIILALQKIENTSIVHHSTRYPFSEWLDNNRYRVLGDLHIPSSGNPTVFSISANSGLCRFFTNVHSILLSHYELAKLHIEGQIPVSKIDYTHDQLQETQVFMDLETTTQQDKLPDGNAIKDFRRKGVTIYGATIYPKSNSLDRDTAIEKAIEGFAGGSVDEPKSKAGKIFNFSGQFLEAICLEEFSNSIVLRDNENVRLERGSVKGHINWSKHNEEPYATVQVKIYSCTYSDDAGQQFLTMSSDGCSLYHLSHNLELEKAISQNQLEVVGETEGNVVPLCEFNLKIKIMVNEVGHYFAVDQCHVQINTDDLRSTKDVKWSNALAFDV</sequence>
<dbReference type="EMBL" id="LN681225">
    <property type="protein sequence ID" value="CEK10563.1"/>
    <property type="molecule type" value="Genomic_DNA"/>
</dbReference>
<proteinExistence type="predicted"/>
<evidence type="ECO:0000313" key="1">
    <source>
        <dbReference type="EMBL" id="CEK10563.1"/>
    </source>
</evidence>
<keyword evidence="2" id="KW-1185">Reference proteome</keyword>
<name>A0A0A8UP98_LEGHA</name>
<reference evidence="2" key="1">
    <citation type="submission" date="2014-09" db="EMBL/GenBank/DDBJ databases">
        <authorList>
            <person name="Gomez-Valero L."/>
        </authorList>
    </citation>
    <scope>NUCLEOTIDE SEQUENCE [LARGE SCALE GENOMIC DNA]</scope>
    <source>
        <strain evidence="2">ATCC35250</strain>
    </source>
</reference>
<dbReference type="PATRIC" id="fig|449.7.peg.741"/>
<evidence type="ECO:0000313" key="2">
    <source>
        <dbReference type="Proteomes" id="UP000032803"/>
    </source>
</evidence>
<protein>
    <submittedName>
        <fullName evidence="1">Uncharacterized protein</fullName>
    </submittedName>
</protein>
<accession>A0A0A8UP98</accession>
<gene>
    <name evidence="1" type="ORF">LHA_1521</name>
</gene>
<dbReference type="AlphaFoldDB" id="A0A0A8UP98"/>
<dbReference type="KEGG" id="lha:LHA_1521"/>
<dbReference type="Proteomes" id="UP000032803">
    <property type="component" value="Chromosome I"/>
</dbReference>